<feature type="domain" description="Cyclic nucleotide-binding" evidence="1">
    <location>
        <begin position="15"/>
        <end position="118"/>
    </location>
</feature>
<proteinExistence type="predicted"/>
<reference evidence="2 3" key="1">
    <citation type="submission" date="2019-06" db="EMBL/GenBank/DDBJ databases">
        <title>Rhizobium sp. CL12 isolated from roots of soybean.</title>
        <authorList>
            <person name="Wang C."/>
        </authorList>
    </citation>
    <scope>NUCLEOTIDE SEQUENCE [LARGE SCALE GENOMIC DNA]</scope>
    <source>
        <strain evidence="2 3">CL12</strain>
    </source>
</reference>
<comment type="caution">
    <text evidence="2">The sequence shown here is derived from an EMBL/GenBank/DDBJ whole genome shotgun (WGS) entry which is preliminary data.</text>
</comment>
<dbReference type="SMART" id="SM00100">
    <property type="entry name" value="cNMP"/>
    <property type="match status" value="1"/>
</dbReference>
<evidence type="ECO:0000259" key="1">
    <source>
        <dbReference type="PROSITE" id="PS50042"/>
    </source>
</evidence>
<dbReference type="InterPro" id="IPR014710">
    <property type="entry name" value="RmlC-like_jellyroll"/>
</dbReference>
<dbReference type="SUPFAM" id="SSF51206">
    <property type="entry name" value="cAMP-binding domain-like"/>
    <property type="match status" value="1"/>
</dbReference>
<dbReference type="GO" id="GO:0003700">
    <property type="term" value="F:DNA-binding transcription factor activity"/>
    <property type="evidence" value="ECO:0007669"/>
    <property type="project" value="TreeGrafter"/>
</dbReference>
<evidence type="ECO:0000313" key="2">
    <source>
        <dbReference type="EMBL" id="TPP07225.1"/>
    </source>
</evidence>
<dbReference type="PROSITE" id="PS50042">
    <property type="entry name" value="CNMP_BINDING_3"/>
    <property type="match status" value="1"/>
</dbReference>
<dbReference type="RefSeq" id="WP_140829817.1">
    <property type="nucleotide sequence ID" value="NZ_VFYP01000002.1"/>
</dbReference>
<dbReference type="PANTHER" id="PTHR24567:SF68">
    <property type="entry name" value="DNA-BINDING TRANSCRIPTIONAL DUAL REGULATOR CRP"/>
    <property type="match status" value="1"/>
</dbReference>
<protein>
    <submittedName>
        <fullName evidence="2">Cyclic nucleotide-binding domain-containing protein</fullName>
    </submittedName>
</protein>
<sequence>MALSDDIELLSAVPLFSGLDADQIRLIAFGAEHRPISAGQALFREKAPAECAYVVVRGKLDLYVIGRDGTQTLETSVGPGVMLSELALVTMVERKFTAVAADDVDVIRITRSLFHRLLEEYPAMARHVETRIRKTLGDLMEGSASLAPRFAE</sequence>
<dbReference type="OrthoDB" id="9807547at2"/>
<dbReference type="Pfam" id="PF00027">
    <property type="entry name" value="cNMP_binding"/>
    <property type="match status" value="1"/>
</dbReference>
<dbReference type="InterPro" id="IPR050397">
    <property type="entry name" value="Env_Response_Regulators"/>
</dbReference>
<dbReference type="Gene3D" id="2.60.120.10">
    <property type="entry name" value="Jelly Rolls"/>
    <property type="match status" value="1"/>
</dbReference>
<gene>
    <name evidence="2" type="ORF">FJQ55_16410</name>
</gene>
<dbReference type="Proteomes" id="UP000316429">
    <property type="component" value="Unassembled WGS sequence"/>
</dbReference>
<dbReference type="GO" id="GO:0005829">
    <property type="term" value="C:cytosol"/>
    <property type="evidence" value="ECO:0007669"/>
    <property type="project" value="TreeGrafter"/>
</dbReference>
<dbReference type="EMBL" id="VFYP01000002">
    <property type="protein sequence ID" value="TPP07225.1"/>
    <property type="molecule type" value="Genomic_DNA"/>
</dbReference>
<name>A0A504U992_9HYPH</name>
<accession>A0A504U992</accession>
<dbReference type="InterPro" id="IPR000595">
    <property type="entry name" value="cNMP-bd_dom"/>
</dbReference>
<keyword evidence="3" id="KW-1185">Reference proteome</keyword>
<dbReference type="CDD" id="cd00038">
    <property type="entry name" value="CAP_ED"/>
    <property type="match status" value="1"/>
</dbReference>
<dbReference type="PANTHER" id="PTHR24567">
    <property type="entry name" value="CRP FAMILY TRANSCRIPTIONAL REGULATORY PROTEIN"/>
    <property type="match status" value="1"/>
</dbReference>
<organism evidence="2 3">
    <name type="scientific">Rhizobium glycinendophyticum</name>
    <dbReference type="NCBI Taxonomy" id="2589807"/>
    <lineage>
        <taxon>Bacteria</taxon>
        <taxon>Pseudomonadati</taxon>
        <taxon>Pseudomonadota</taxon>
        <taxon>Alphaproteobacteria</taxon>
        <taxon>Hyphomicrobiales</taxon>
        <taxon>Rhizobiaceae</taxon>
        <taxon>Rhizobium/Agrobacterium group</taxon>
        <taxon>Rhizobium</taxon>
    </lineage>
</organism>
<dbReference type="InterPro" id="IPR018490">
    <property type="entry name" value="cNMP-bd_dom_sf"/>
</dbReference>
<dbReference type="AlphaFoldDB" id="A0A504U992"/>
<evidence type="ECO:0000313" key="3">
    <source>
        <dbReference type="Proteomes" id="UP000316429"/>
    </source>
</evidence>